<keyword evidence="1" id="KW-0732">Signal</keyword>
<feature type="domain" description="Pili assembly chaperone N-terminal" evidence="2">
    <location>
        <begin position="25"/>
        <end position="140"/>
    </location>
</feature>
<dbReference type="SUPFAM" id="SSF49354">
    <property type="entry name" value="PapD-like"/>
    <property type="match status" value="1"/>
</dbReference>
<reference evidence="3 4" key="1">
    <citation type="submission" date="2020-04" db="EMBL/GenBank/DDBJ databases">
        <authorList>
            <person name="De Canck E."/>
        </authorList>
    </citation>
    <scope>NUCLEOTIDE SEQUENCE [LARGE SCALE GENOMIC DNA]</scope>
    <source>
        <strain evidence="3 4">LMG 3441</strain>
    </source>
</reference>
<feature type="chain" id="PRO_5028816908" description="Pili assembly chaperone N-terminal domain-containing protein" evidence="1">
    <location>
        <begin position="23"/>
        <end position="237"/>
    </location>
</feature>
<protein>
    <recommendedName>
        <fullName evidence="2">Pili assembly chaperone N-terminal domain-containing protein</fullName>
    </recommendedName>
</protein>
<dbReference type="InterPro" id="IPR008962">
    <property type="entry name" value="PapD-like_sf"/>
</dbReference>
<sequence length="237" mass="25390">MQRLCRAVLALCMAGWSGLLSAAALQISPVLVDIAPQQAASGIMLRNPGTTPVYGQVRIYRWEQANGDDVLTPTEEVQASPPIIQVPPGGEQLVRLVRASKELAPLERGYRLVIDEIPDPATPGINGVVLRLRYSVPVFVAGATPRPEPELAWNATRAGGDWVLRLANTGTRYAQVAALQVLNSAGKPVAGIEGLVGYALAQREREWRIPAKQNASGPVRIKALINGDVVTVTPRVD</sequence>
<name>A0A6S7AAQ2_9BURK</name>
<evidence type="ECO:0000313" key="3">
    <source>
        <dbReference type="EMBL" id="CAB3720547.1"/>
    </source>
</evidence>
<dbReference type="GO" id="GO:0071555">
    <property type="term" value="P:cell wall organization"/>
    <property type="evidence" value="ECO:0007669"/>
    <property type="project" value="InterPro"/>
</dbReference>
<dbReference type="Gene3D" id="2.60.40.10">
    <property type="entry name" value="Immunoglobulins"/>
    <property type="match status" value="1"/>
</dbReference>
<gene>
    <name evidence="3" type="ORF">LMG3441_03782</name>
</gene>
<dbReference type="Proteomes" id="UP000494269">
    <property type="component" value="Unassembled WGS sequence"/>
</dbReference>
<dbReference type="Pfam" id="PF00345">
    <property type="entry name" value="PapD_N"/>
    <property type="match status" value="1"/>
</dbReference>
<dbReference type="InterPro" id="IPR050643">
    <property type="entry name" value="Periplasmic_pilus_chap"/>
</dbReference>
<dbReference type="InterPro" id="IPR016147">
    <property type="entry name" value="Pili_assmbl_chaperone_N"/>
</dbReference>
<dbReference type="EMBL" id="CADIJQ010000006">
    <property type="protein sequence ID" value="CAB3720547.1"/>
    <property type="molecule type" value="Genomic_DNA"/>
</dbReference>
<dbReference type="PANTHER" id="PTHR30251">
    <property type="entry name" value="PILUS ASSEMBLY CHAPERONE"/>
    <property type="match status" value="1"/>
</dbReference>
<organism evidence="3 4">
    <name type="scientific">Achromobacter kerstersii</name>
    <dbReference type="NCBI Taxonomy" id="1353890"/>
    <lineage>
        <taxon>Bacteria</taxon>
        <taxon>Pseudomonadati</taxon>
        <taxon>Pseudomonadota</taxon>
        <taxon>Betaproteobacteria</taxon>
        <taxon>Burkholderiales</taxon>
        <taxon>Alcaligenaceae</taxon>
        <taxon>Achromobacter</taxon>
    </lineage>
</organism>
<dbReference type="PANTHER" id="PTHR30251:SF4">
    <property type="entry name" value="SLR1668 PROTEIN"/>
    <property type="match status" value="1"/>
</dbReference>
<evidence type="ECO:0000259" key="2">
    <source>
        <dbReference type="Pfam" id="PF00345"/>
    </source>
</evidence>
<accession>A0A6S7AAQ2</accession>
<feature type="signal peptide" evidence="1">
    <location>
        <begin position="1"/>
        <end position="22"/>
    </location>
</feature>
<evidence type="ECO:0000256" key="1">
    <source>
        <dbReference type="SAM" id="SignalP"/>
    </source>
</evidence>
<dbReference type="GO" id="GO:0030288">
    <property type="term" value="C:outer membrane-bounded periplasmic space"/>
    <property type="evidence" value="ECO:0007669"/>
    <property type="project" value="InterPro"/>
</dbReference>
<evidence type="ECO:0000313" key="4">
    <source>
        <dbReference type="Proteomes" id="UP000494269"/>
    </source>
</evidence>
<keyword evidence="4" id="KW-1185">Reference proteome</keyword>
<proteinExistence type="predicted"/>
<dbReference type="InterPro" id="IPR013783">
    <property type="entry name" value="Ig-like_fold"/>
</dbReference>
<dbReference type="AlphaFoldDB" id="A0A6S7AAQ2"/>